<comment type="caution">
    <text evidence="1">The sequence shown here is derived from an EMBL/GenBank/DDBJ whole genome shotgun (WGS) entry which is preliminary data.</text>
</comment>
<sequence>MWQENKAMSCDKHRVRVLIKTKSHSHLHQVRKRLASEMMAQTKLDNAPFQHQRYSLTKNSYNTVI</sequence>
<name>A0A178KMH4_9GAMM</name>
<dbReference type="EMBL" id="LVHF01000012">
    <property type="protein sequence ID" value="OAN18441.1"/>
    <property type="molecule type" value="Genomic_DNA"/>
</dbReference>
<protein>
    <submittedName>
        <fullName evidence="1">Uncharacterized protein</fullName>
    </submittedName>
</protein>
<evidence type="ECO:0000313" key="2">
    <source>
        <dbReference type="Proteomes" id="UP000078503"/>
    </source>
</evidence>
<dbReference type="Proteomes" id="UP000078503">
    <property type="component" value="Unassembled WGS sequence"/>
</dbReference>
<accession>A0A178KMH4</accession>
<gene>
    <name evidence="1" type="ORF">A3K86_06005</name>
</gene>
<organism evidence="1 2">
    <name type="scientific">Photobacterium jeanii</name>
    <dbReference type="NCBI Taxonomy" id="858640"/>
    <lineage>
        <taxon>Bacteria</taxon>
        <taxon>Pseudomonadati</taxon>
        <taxon>Pseudomonadota</taxon>
        <taxon>Gammaproteobacteria</taxon>
        <taxon>Vibrionales</taxon>
        <taxon>Vibrionaceae</taxon>
        <taxon>Photobacterium</taxon>
    </lineage>
</organism>
<keyword evidence="2" id="KW-1185">Reference proteome</keyword>
<reference evidence="1 2" key="1">
    <citation type="submission" date="2016-03" db="EMBL/GenBank/DDBJ databases">
        <title>Photobacterium proteolyticum sp. nov. a protease producing bacterium isolated from ocean sediments of Laizhou Bay.</title>
        <authorList>
            <person name="Li Y."/>
        </authorList>
    </citation>
    <scope>NUCLEOTIDE SEQUENCE [LARGE SCALE GENOMIC DNA]</scope>
    <source>
        <strain evidence="1 2">R-40508</strain>
    </source>
</reference>
<dbReference type="AlphaFoldDB" id="A0A178KMH4"/>
<evidence type="ECO:0000313" key="1">
    <source>
        <dbReference type="EMBL" id="OAN18441.1"/>
    </source>
</evidence>
<proteinExistence type="predicted"/>